<dbReference type="PANTHER" id="PTHR24271:SF48">
    <property type="entry name" value="KALLIKREIN-14"/>
    <property type="match status" value="1"/>
</dbReference>
<dbReference type="GO" id="GO:0030141">
    <property type="term" value="C:secretory granule"/>
    <property type="evidence" value="ECO:0007669"/>
    <property type="project" value="TreeGrafter"/>
</dbReference>
<dbReference type="Gene3D" id="2.40.10.10">
    <property type="entry name" value="Trypsin-like serine proteases"/>
    <property type="match status" value="1"/>
</dbReference>
<dbReference type="GO" id="GO:0006508">
    <property type="term" value="P:proteolysis"/>
    <property type="evidence" value="ECO:0007669"/>
    <property type="project" value="InterPro"/>
</dbReference>
<feature type="signal peptide" evidence="2">
    <location>
        <begin position="1"/>
        <end position="19"/>
    </location>
</feature>
<evidence type="ECO:0000256" key="1">
    <source>
        <dbReference type="ARBA" id="ARBA00023157"/>
    </source>
</evidence>
<dbReference type="InterPro" id="IPR009003">
    <property type="entry name" value="Peptidase_S1_PA"/>
</dbReference>
<dbReference type="PROSITE" id="PS50240">
    <property type="entry name" value="TRYPSIN_DOM"/>
    <property type="match status" value="1"/>
</dbReference>
<feature type="domain" description="Peptidase S1" evidence="3">
    <location>
        <begin position="26"/>
        <end position="268"/>
    </location>
</feature>
<protein>
    <submittedName>
        <fullName evidence="4">Trypsin-like</fullName>
    </submittedName>
</protein>
<dbReference type="PRINTS" id="PR00722">
    <property type="entry name" value="CHYMOTRYPSIN"/>
</dbReference>
<gene>
    <name evidence="4" type="primary">TRY4</name>
    <name evidence="4" type="ORF">AMEX_G20527</name>
</gene>
<dbReference type="InterPro" id="IPR018114">
    <property type="entry name" value="TRYPSIN_HIS"/>
</dbReference>
<dbReference type="AlphaFoldDB" id="A0A8T2L4A8"/>
<dbReference type="EMBL" id="JAICCE010000017">
    <property type="protein sequence ID" value="KAG9266029.1"/>
    <property type="molecule type" value="Genomic_DNA"/>
</dbReference>
<reference evidence="4 5" key="1">
    <citation type="submission" date="2021-07" db="EMBL/GenBank/DDBJ databases">
        <authorList>
            <person name="Imarazene B."/>
            <person name="Zahm M."/>
            <person name="Klopp C."/>
            <person name="Cabau C."/>
            <person name="Beille S."/>
            <person name="Jouanno E."/>
            <person name="Castinel A."/>
            <person name="Lluch J."/>
            <person name="Gil L."/>
            <person name="Kuchtly C."/>
            <person name="Lopez Roques C."/>
            <person name="Donnadieu C."/>
            <person name="Parrinello H."/>
            <person name="Journot L."/>
            <person name="Du K."/>
            <person name="Schartl M."/>
            <person name="Retaux S."/>
            <person name="Guiguen Y."/>
        </authorList>
    </citation>
    <scope>NUCLEOTIDE SEQUENCE [LARGE SCALE GENOMIC DNA]</scope>
    <source>
        <strain evidence="4">Pach_M1</strain>
        <tissue evidence="4">Testis</tissue>
    </source>
</reference>
<proteinExistence type="predicted"/>
<evidence type="ECO:0000313" key="5">
    <source>
        <dbReference type="Proteomes" id="UP000752171"/>
    </source>
</evidence>
<dbReference type="SUPFAM" id="SSF50494">
    <property type="entry name" value="Trypsin-like serine proteases"/>
    <property type="match status" value="1"/>
</dbReference>
<dbReference type="InterPro" id="IPR001314">
    <property type="entry name" value="Peptidase_S1A"/>
</dbReference>
<dbReference type="Pfam" id="PF00089">
    <property type="entry name" value="Trypsin"/>
    <property type="match status" value="1"/>
</dbReference>
<dbReference type="SMART" id="SM00020">
    <property type="entry name" value="Tryp_SPc"/>
    <property type="match status" value="1"/>
</dbReference>
<sequence length="270" mass="29040">MATTAVLLLLSLLAEGVVSSAVEKRLVSANPCPATERPYHARVVYELQDGHSTTCAGTLIHMQWVITASHCYGGPGGILTVELGGHPKNAEKMTLRIEHANVFNYSPSDEPIMLLKLPKAVKGIVPAVIRSGHCVVPDDGEELMVSGRGATSAEGGPGVKDLMCLKLKSLSKGHCPNIAGSNYEKYKFIFCGGAIDNAQIKACKGDSGSGVVRTQKVTKSSFFFWTKEEQSEMFTGVLISGEKECEDNFVFVNTCADKIKSWIDSILKKS</sequence>
<feature type="chain" id="PRO_5035785494" evidence="2">
    <location>
        <begin position="20"/>
        <end position="270"/>
    </location>
</feature>
<keyword evidence="1" id="KW-1015">Disulfide bond</keyword>
<organism evidence="4 5">
    <name type="scientific">Astyanax mexicanus</name>
    <name type="common">Blind cave fish</name>
    <name type="synonym">Astyanax fasciatus mexicanus</name>
    <dbReference type="NCBI Taxonomy" id="7994"/>
    <lineage>
        <taxon>Eukaryota</taxon>
        <taxon>Metazoa</taxon>
        <taxon>Chordata</taxon>
        <taxon>Craniata</taxon>
        <taxon>Vertebrata</taxon>
        <taxon>Euteleostomi</taxon>
        <taxon>Actinopterygii</taxon>
        <taxon>Neopterygii</taxon>
        <taxon>Teleostei</taxon>
        <taxon>Ostariophysi</taxon>
        <taxon>Characiformes</taxon>
        <taxon>Characoidei</taxon>
        <taxon>Acestrorhamphidae</taxon>
        <taxon>Acestrorhamphinae</taxon>
        <taxon>Astyanax</taxon>
    </lineage>
</organism>
<dbReference type="GO" id="GO:0004252">
    <property type="term" value="F:serine-type endopeptidase activity"/>
    <property type="evidence" value="ECO:0007669"/>
    <property type="project" value="InterPro"/>
</dbReference>
<keyword evidence="2" id="KW-0732">Signal</keyword>
<evidence type="ECO:0000259" key="3">
    <source>
        <dbReference type="PROSITE" id="PS50240"/>
    </source>
</evidence>
<name>A0A8T2L4A8_ASTMX</name>
<dbReference type="PANTHER" id="PTHR24271">
    <property type="entry name" value="KALLIKREIN-RELATED"/>
    <property type="match status" value="1"/>
</dbReference>
<comment type="caution">
    <text evidence="4">The sequence shown here is derived from an EMBL/GenBank/DDBJ whole genome shotgun (WGS) entry which is preliminary data.</text>
</comment>
<accession>A0A8T2L4A8</accession>
<dbReference type="InterPro" id="IPR043504">
    <property type="entry name" value="Peptidase_S1_PA_chymotrypsin"/>
</dbReference>
<dbReference type="PROSITE" id="PS00134">
    <property type="entry name" value="TRYPSIN_HIS"/>
    <property type="match status" value="1"/>
</dbReference>
<evidence type="ECO:0000313" key="4">
    <source>
        <dbReference type="EMBL" id="KAG9266029.1"/>
    </source>
</evidence>
<evidence type="ECO:0000256" key="2">
    <source>
        <dbReference type="SAM" id="SignalP"/>
    </source>
</evidence>
<dbReference type="Proteomes" id="UP000752171">
    <property type="component" value="Unassembled WGS sequence"/>
</dbReference>
<dbReference type="InterPro" id="IPR001254">
    <property type="entry name" value="Trypsin_dom"/>
</dbReference>